<name>A0ABU5RSP6_9CYAN</name>
<dbReference type="Pfam" id="PF12527">
    <property type="entry name" value="DUF3727"/>
    <property type="match status" value="1"/>
</dbReference>
<evidence type="ECO:0000313" key="2">
    <source>
        <dbReference type="Proteomes" id="UP001304461"/>
    </source>
</evidence>
<keyword evidence="2" id="KW-1185">Reference proteome</keyword>
<gene>
    <name evidence="1" type="ORF">VB738_05795</name>
</gene>
<dbReference type="RefSeq" id="WP_043325387.1">
    <property type="nucleotide sequence ID" value="NZ_JAYGHX010000002.1"/>
</dbReference>
<protein>
    <submittedName>
        <fullName evidence="1">DUF3727 domain-containing protein</fullName>
    </submittedName>
</protein>
<comment type="caution">
    <text evidence="1">The sequence shown here is derived from an EMBL/GenBank/DDBJ whole genome shotgun (WGS) entry which is preliminary data.</text>
</comment>
<dbReference type="Proteomes" id="UP001304461">
    <property type="component" value="Unassembled WGS sequence"/>
</dbReference>
<dbReference type="InterPro" id="IPR022203">
    <property type="entry name" value="DUF3727"/>
</dbReference>
<organism evidence="1 2">
    <name type="scientific">Cyanobium gracile UHCC 0139</name>
    <dbReference type="NCBI Taxonomy" id="3110308"/>
    <lineage>
        <taxon>Bacteria</taxon>
        <taxon>Bacillati</taxon>
        <taxon>Cyanobacteriota</taxon>
        <taxon>Cyanophyceae</taxon>
        <taxon>Synechococcales</taxon>
        <taxon>Prochlorococcaceae</taxon>
        <taxon>Cyanobium</taxon>
    </lineage>
</organism>
<proteinExistence type="predicted"/>
<evidence type="ECO:0000313" key="1">
    <source>
        <dbReference type="EMBL" id="MEA5390773.1"/>
    </source>
</evidence>
<dbReference type="EMBL" id="JAYGHX010000002">
    <property type="protein sequence ID" value="MEA5390773.1"/>
    <property type="molecule type" value="Genomic_DNA"/>
</dbReference>
<dbReference type="PANTHER" id="PTHR36061">
    <property type="match status" value="1"/>
</dbReference>
<accession>A0ABU5RSP6</accession>
<dbReference type="PANTHER" id="PTHR36061:SF3">
    <property type="entry name" value="OS04G0692200 PROTEIN"/>
    <property type="match status" value="1"/>
</dbReference>
<reference evidence="1 2" key="1">
    <citation type="submission" date="2023-12" db="EMBL/GenBank/DDBJ databases">
        <title>Baltic Sea Cyanobacteria.</title>
        <authorList>
            <person name="Delbaje E."/>
            <person name="Fewer D.P."/>
            <person name="Shishido T.K."/>
        </authorList>
    </citation>
    <scope>NUCLEOTIDE SEQUENCE [LARGE SCALE GENOMIC DNA]</scope>
    <source>
        <strain evidence="1 2">UHCC 0139</strain>
    </source>
</reference>
<sequence length="182" mass="20134">MASDPPAMTGSGDVPTVQVRDGSGRQLLCFLEQLIPLDGHDYALLTPVDTPVCLFRLREDDDPELIETLDATEPVLSVADVVLQEHDLTLVRSAVTLTVSGELEEPDPDDLEDEEGDDDSETYELLVSFMAGDEEYGLYIPLDPFFVVARMDGADAVMVEGEEFERVQPRIEAELDERESDD</sequence>